<name>A0A812VLA7_SYMPI</name>
<proteinExistence type="predicted"/>
<gene>
    <name evidence="2" type="primary">Rsph1</name>
    <name evidence="2" type="ORF">SPIL2461_LOCUS16547</name>
</gene>
<comment type="caution">
    <text evidence="2">The sequence shown here is derived from an EMBL/GenBank/DDBJ whole genome shotgun (WGS) entry which is preliminary data.</text>
</comment>
<dbReference type="Proteomes" id="UP000649617">
    <property type="component" value="Unassembled WGS sequence"/>
</dbReference>
<dbReference type="GO" id="GO:0005829">
    <property type="term" value="C:cytosol"/>
    <property type="evidence" value="ECO:0007669"/>
    <property type="project" value="TreeGrafter"/>
</dbReference>
<accession>A0A812VLA7</accession>
<keyword evidence="1" id="KW-0677">Repeat</keyword>
<evidence type="ECO:0000256" key="1">
    <source>
        <dbReference type="ARBA" id="ARBA00022737"/>
    </source>
</evidence>
<protein>
    <submittedName>
        <fullName evidence="2">Rsph1 protein</fullName>
    </submittedName>
</protein>
<dbReference type="PANTHER" id="PTHR43215:SF14">
    <property type="entry name" value="RADIAL SPOKE HEAD 1 HOMOLOG"/>
    <property type="match status" value="1"/>
</dbReference>
<dbReference type="OrthoDB" id="407210at2759"/>
<dbReference type="Gene3D" id="2.20.110.10">
    <property type="entry name" value="Histone H3 K4-specific methyltransferase SET7/9 N-terminal domain"/>
    <property type="match status" value="3"/>
</dbReference>
<evidence type="ECO:0000313" key="3">
    <source>
        <dbReference type="Proteomes" id="UP000649617"/>
    </source>
</evidence>
<dbReference type="AlphaFoldDB" id="A0A812VLA7"/>
<organism evidence="2 3">
    <name type="scientific">Symbiodinium pilosum</name>
    <name type="common">Dinoflagellate</name>
    <dbReference type="NCBI Taxonomy" id="2952"/>
    <lineage>
        <taxon>Eukaryota</taxon>
        <taxon>Sar</taxon>
        <taxon>Alveolata</taxon>
        <taxon>Dinophyceae</taxon>
        <taxon>Suessiales</taxon>
        <taxon>Symbiodiniaceae</taxon>
        <taxon>Symbiodinium</taxon>
    </lineage>
</organism>
<dbReference type="Pfam" id="PF02493">
    <property type="entry name" value="MORN"/>
    <property type="match status" value="6"/>
</dbReference>
<dbReference type="InterPro" id="IPR003409">
    <property type="entry name" value="MORN"/>
</dbReference>
<keyword evidence="3" id="KW-1185">Reference proteome</keyword>
<reference evidence="2" key="1">
    <citation type="submission" date="2021-02" db="EMBL/GenBank/DDBJ databases">
        <authorList>
            <person name="Dougan E. K."/>
            <person name="Rhodes N."/>
            <person name="Thang M."/>
            <person name="Chan C."/>
        </authorList>
    </citation>
    <scope>NUCLEOTIDE SEQUENCE</scope>
</reference>
<sequence length="306" mass="34132">SEMLSSLVVKAQREKHGLQSDIGRKQFGFGREELDGGASYYEGEFKLYLRSGHGTLENTETGLKYVGQFQIDKFHGRGRHVWPDGSSYEGDWHTGRKHGQGIYVSPDNLTYTGEWHDGKRHGKGVQEYANGDTYDGWWYNGQCSGLGVYYFADGSQYRGCWSHGKYDGEGMLYLANGDRERLTYMNGRLMKREVLTPSPPPKVGSKTKPGIFCGIQLSQDRVDALMPTVRKQTHGDVQLLIKRECDMYDLSAPPIRLPHQKATTERMQDELLGTSIETVTGGDTVGDISVLTSGPSTDEPTFLTGP</sequence>
<feature type="non-terminal residue" evidence="2">
    <location>
        <position position="1"/>
    </location>
</feature>
<dbReference type="SMART" id="SM00698">
    <property type="entry name" value="MORN"/>
    <property type="match status" value="6"/>
</dbReference>
<dbReference type="EMBL" id="CAJNIZ010042657">
    <property type="protein sequence ID" value="CAE7630915.1"/>
    <property type="molecule type" value="Genomic_DNA"/>
</dbReference>
<dbReference type="PANTHER" id="PTHR43215">
    <property type="entry name" value="RADIAL SPOKE HEAD 1 HOMOLOG"/>
    <property type="match status" value="1"/>
</dbReference>
<evidence type="ECO:0000313" key="2">
    <source>
        <dbReference type="EMBL" id="CAE7630915.1"/>
    </source>
</evidence>
<dbReference type="SUPFAM" id="SSF82185">
    <property type="entry name" value="Histone H3 K4-specific methyltransferase SET7/9 N-terminal domain"/>
    <property type="match status" value="2"/>
</dbReference>